<dbReference type="KEGG" id="vg:26638911"/>
<organism evidence="1 2">
    <name type="scientific">Sinorhizobium phage phiN3</name>
    <dbReference type="NCBI Taxonomy" id="1647405"/>
    <lineage>
        <taxon>Viruses</taxon>
        <taxon>Duplodnaviria</taxon>
        <taxon>Heunggongvirae</taxon>
        <taxon>Uroviricota</taxon>
        <taxon>Caudoviricetes</taxon>
        <taxon>Emdodecavirus</taxon>
        <taxon>Emdodecavirus N3</taxon>
    </lineage>
</organism>
<evidence type="ECO:0000313" key="1">
    <source>
        <dbReference type="EMBL" id="AKF13440.1"/>
    </source>
</evidence>
<keyword evidence="2" id="KW-1185">Reference proteome</keyword>
<dbReference type="RefSeq" id="YP_009212417.1">
    <property type="nucleotide sequence ID" value="NC_028945.1"/>
</dbReference>
<proteinExistence type="predicted"/>
<dbReference type="Proteomes" id="UP000202958">
    <property type="component" value="Segment"/>
</dbReference>
<dbReference type="GeneID" id="26638911"/>
<name>A0A0F6WCJ9_9CAUD</name>
<evidence type="ECO:0000313" key="2">
    <source>
        <dbReference type="Proteomes" id="UP000202958"/>
    </source>
</evidence>
<dbReference type="EMBL" id="KR052482">
    <property type="protein sequence ID" value="AKF13440.1"/>
    <property type="molecule type" value="Genomic_DNA"/>
</dbReference>
<protein>
    <submittedName>
        <fullName evidence="1">Uncharacterized protein</fullName>
    </submittedName>
</protein>
<sequence>MLTTWITTTKRAVAPVSRALNDTYPSNRQNTAKLVSLELLTQGNAGRIKPVPSGLREREIVSILSRNRHLIHKGISWFKSVPRFLLCEKFKISSDIPATIARGTGDYVYVCSNHILPDQFS</sequence>
<accession>A0A0F6WCJ9</accession>
<reference evidence="1 2" key="1">
    <citation type="submission" date="2015-04" db="EMBL/GenBank/DDBJ databases">
        <authorList>
            <person name="Hodson T.S."/>
            <person name="Hyde J.R."/>
            <person name="Schouten J.T."/>
            <person name="Crockett J.T."/>
            <person name="Smith T.A."/>
            <person name="Merrill B.D."/>
            <person name="Crook M.B."/>
            <person name="Griffitts J.S."/>
            <person name="Burnett S.H."/>
            <person name="Grose J.H."/>
            <person name="Breakwell D.P."/>
        </authorList>
    </citation>
    <scope>NUCLEOTIDE SEQUENCE [LARGE SCALE GENOMIC DNA]</scope>
</reference>
<gene>
    <name evidence="1" type="ORF">PHIN3_177</name>
</gene>